<dbReference type="EMBL" id="MIKF01000496">
    <property type="protein sequence ID" value="RTE70021.1"/>
    <property type="molecule type" value="Genomic_DNA"/>
</dbReference>
<dbReference type="GO" id="GO:0003677">
    <property type="term" value="F:DNA binding"/>
    <property type="evidence" value="ECO:0007669"/>
    <property type="project" value="InterPro"/>
</dbReference>
<dbReference type="CDD" id="cd12148">
    <property type="entry name" value="fungal_TF_MHR"/>
    <property type="match status" value="1"/>
</dbReference>
<reference evidence="7 8" key="1">
    <citation type="submission" date="2017-06" db="EMBL/GenBank/DDBJ databases">
        <title>Comparative genomic analysis of Ambrosia Fusariam Clade fungi.</title>
        <authorList>
            <person name="Stajich J.E."/>
            <person name="Carrillo J."/>
            <person name="Kijimoto T."/>
            <person name="Eskalen A."/>
            <person name="O'Donnell K."/>
            <person name="Kasson M."/>
        </authorList>
    </citation>
    <scope>NUCLEOTIDE SEQUENCE [LARGE SCALE GENOMIC DNA]</scope>
    <source>
        <strain evidence="7 8">UCR1854</strain>
    </source>
</reference>
<evidence type="ECO:0000256" key="3">
    <source>
        <dbReference type="ARBA" id="ARBA00023015"/>
    </source>
</evidence>
<gene>
    <name evidence="7" type="ORF">BHE90_015584</name>
</gene>
<keyword evidence="4" id="KW-0804">Transcription</keyword>
<evidence type="ECO:0000313" key="8">
    <source>
        <dbReference type="Proteomes" id="UP000287124"/>
    </source>
</evidence>
<dbReference type="GO" id="GO:0000981">
    <property type="term" value="F:DNA-binding transcription factor activity, RNA polymerase II-specific"/>
    <property type="evidence" value="ECO:0007669"/>
    <property type="project" value="InterPro"/>
</dbReference>
<evidence type="ECO:0000256" key="2">
    <source>
        <dbReference type="ARBA" id="ARBA00022723"/>
    </source>
</evidence>
<dbReference type="InterPro" id="IPR050815">
    <property type="entry name" value="TF_fung"/>
</dbReference>
<evidence type="ECO:0000259" key="6">
    <source>
        <dbReference type="Pfam" id="PF04082"/>
    </source>
</evidence>
<dbReference type="Proteomes" id="UP000287124">
    <property type="component" value="Unassembled WGS sequence"/>
</dbReference>
<dbReference type="AlphaFoldDB" id="A0A430L2P9"/>
<dbReference type="GO" id="GO:0006351">
    <property type="term" value="P:DNA-templated transcription"/>
    <property type="evidence" value="ECO:0007669"/>
    <property type="project" value="InterPro"/>
</dbReference>
<dbReference type="InterPro" id="IPR007219">
    <property type="entry name" value="XnlR_reg_dom"/>
</dbReference>
<accession>A0A430L2P9</accession>
<keyword evidence="3" id="KW-0805">Transcription regulation</keyword>
<dbReference type="Pfam" id="PF04082">
    <property type="entry name" value="Fungal_trans"/>
    <property type="match status" value="1"/>
</dbReference>
<keyword evidence="5" id="KW-0539">Nucleus</keyword>
<organism evidence="7 8">
    <name type="scientific">Fusarium euwallaceae</name>
    <dbReference type="NCBI Taxonomy" id="1147111"/>
    <lineage>
        <taxon>Eukaryota</taxon>
        <taxon>Fungi</taxon>
        <taxon>Dikarya</taxon>
        <taxon>Ascomycota</taxon>
        <taxon>Pezizomycotina</taxon>
        <taxon>Sordariomycetes</taxon>
        <taxon>Hypocreomycetidae</taxon>
        <taxon>Hypocreales</taxon>
        <taxon>Nectriaceae</taxon>
        <taxon>Fusarium</taxon>
        <taxon>Fusarium solani species complex</taxon>
    </lineage>
</organism>
<name>A0A430L2P9_9HYPO</name>
<dbReference type="GO" id="GO:0005634">
    <property type="term" value="C:nucleus"/>
    <property type="evidence" value="ECO:0007669"/>
    <property type="project" value="UniProtKB-SubCell"/>
</dbReference>
<comment type="subcellular location">
    <subcellularLocation>
        <location evidence="1">Nucleus</location>
    </subcellularLocation>
</comment>
<evidence type="ECO:0000256" key="4">
    <source>
        <dbReference type="ARBA" id="ARBA00023163"/>
    </source>
</evidence>
<evidence type="ECO:0000313" key="7">
    <source>
        <dbReference type="EMBL" id="RTE70021.1"/>
    </source>
</evidence>
<dbReference type="PANTHER" id="PTHR47338">
    <property type="entry name" value="ZN(II)2CYS6 TRANSCRIPTION FACTOR (EUROFUNG)-RELATED"/>
    <property type="match status" value="1"/>
</dbReference>
<keyword evidence="8" id="KW-1185">Reference proteome</keyword>
<sequence length="438" mass="49297">MSKTLYSLAKQTTCSTLNTPSMNTLIAMTLLAVYEIGQPNAALNALTTLSSALALMGAFQLDRMDQPNFSFTCLWLSKPKNWVVEEGRRRVAWMIVCLARWAAAITGRDFGISTRLDIQMLLPVSDKVWNAADNERPHTGLIHEFDHHNELGPFARFIKVQHFFGLVHDLKQSLHTQDQHGDSYGERTAELYSQIQRFIQSFPSDWDKGLSVNGERMLDPTTLCMAHCACLLLDGLHEISLSKEYQHSSCERSTLHAEELLDIAHTIQDQSHLGNFMLPHCWLLAARFRLPELVRKKGHYRGRDTDLLIKCLLTFGTCWGLQDKMLNHVVSIQSSTMMFGTPLTTFDHETPDKLPLPPRQPTPVLIPGEDTNMPSDSGNVRDQIADHTGLLRGLDENFAMDDLVVPDCHALDDSVFGSMVQWSIASWGPDKAIELMDL</sequence>
<dbReference type="PANTHER" id="PTHR47338:SF20">
    <property type="entry name" value="ZN(II)2CYS6 TRANSCRIPTION FACTOR (EUROFUNG)"/>
    <property type="match status" value="1"/>
</dbReference>
<protein>
    <recommendedName>
        <fullName evidence="6">Xylanolytic transcriptional activator regulatory domain-containing protein</fullName>
    </recommendedName>
</protein>
<proteinExistence type="predicted"/>
<comment type="caution">
    <text evidence="7">The sequence shown here is derived from an EMBL/GenBank/DDBJ whole genome shotgun (WGS) entry which is preliminary data.</text>
</comment>
<keyword evidence="2" id="KW-0479">Metal-binding</keyword>
<evidence type="ECO:0000256" key="5">
    <source>
        <dbReference type="ARBA" id="ARBA00023242"/>
    </source>
</evidence>
<feature type="domain" description="Xylanolytic transcriptional activator regulatory" evidence="6">
    <location>
        <begin position="12"/>
        <end position="190"/>
    </location>
</feature>
<dbReference type="GO" id="GO:0008270">
    <property type="term" value="F:zinc ion binding"/>
    <property type="evidence" value="ECO:0007669"/>
    <property type="project" value="InterPro"/>
</dbReference>
<evidence type="ECO:0000256" key="1">
    <source>
        <dbReference type="ARBA" id="ARBA00004123"/>
    </source>
</evidence>